<dbReference type="InterPro" id="IPR009057">
    <property type="entry name" value="Homeodomain-like_sf"/>
</dbReference>
<dbReference type="PROSITE" id="PS01081">
    <property type="entry name" value="HTH_TETR_1"/>
    <property type="match status" value="1"/>
</dbReference>
<dbReference type="STRING" id="1121322.SAMN02745136_00791"/>
<dbReference type="InterPro" id="IPR050109">
    <property type="entry name" value="HTH-type_TetR-like_transc_reg"/>
</dbReference>
<dbReference type="PRINTS" id="PR00455">
    <property type="entry name" value="HTHTETR"/>
</dbReference>
<evidence type="ECO:0000313" key="7">
    <source>
        <dbReference type="Proteomes" id="UP000184386"/>
    </source>
</evidence>
<reference evidence="6 7" key="1">
    <citation type="submission" date="2016-11" db="EMBL/GenBank/DDBJ databases">
        <authorList>
            <person name="Jaros S."/>
            <person name="Januszkiewicz K."/>
            <person name="Wedrychowicz H."/>
        </authorList>
    </citation>
    <scope>NUCLEOTIDE SEQUENCE [LARGE SCALE GENOMIC DNA]</scope>
    <source>
        <strain evidence="6 7">DSM 15929</strain>
    </source>
</reference>
<dbReference type="PANTHER" id="PTHR30055">
    <property type="entry name" value="HTH-TYPE TRANSCRIPTIONAL REGULATOR RUTR"/>
    <property type="match status" value="1"/>
</dbReference>
<evidence type="ECO:0000256" key="2">
    <source>
        <dbReference type="ARBA" id="ARBA00023125"/>
    </source>
</evidence>
<accession>A0A1M6M0N1</accession>
<keyword evidence="7" id="KW-1185">Reference proteome</keyword>
<keyword evidence="1" id="KW-0805">Transcription regulation</keyword>
<dbReference type="GO" id="GO:0000976">
    <property type="term" value="F:transcription cis-regulatory region binding"/>
    <property type="evidence" value="ECO:0007669"/>
    <property type="project" value="TreeGrafter"/>
</dbReference>
<keyword evidence="2 4" id="KW-0238">DNA-binding</keyword>
<proteinExistence type="predicted"/>
<evidence type="ECO:0000256" key="3">
    <source>
        <dbReference type="ARBA" id="ARBA00023163"/>
    </source>
</evidence>
<feature type="DNA-binding region" description="H-T-H motif" evidence="4">
    <location>
        <begin position="26"/>
        <end position="45"/>
    </location>
</feature>
<dbReference type="PANTHER" id="PTHR30055:SF234">
    <property type="entry name" value="HTH-TYPE TRANSCRIPTIONAL REGULATOR BETI"/>
    <property type="match status" value="1"/>
</dbReference>
<dbReference type="RefSeq" id="WP_073273178.1">
    <property type="nucleotide sequence ID" value="NZ_FRAC01000007.1"/>
</dbReference>
<dbReference type="InterPro" id="IPR023772">
    <property type="entry name" value="DNA-bd_HTH_TetR-type_CS"/>
</dbReference>
<dbReference type="Pfam" id="PF00440">
    <property type="entry name" value="TetR_N"/>
    <property type="match status" value="1"/>
</dbReference>
<evidence type="ECO:0000256" key="4">
    <source>
        <dbReference type="PROSITE-ProRule" id="PRU00335"/>
    </source>
</evidence>
<organism evidence="6 7">
    <name type="scientific">Anaerocolumna jejuensis DSM 15929</name>
    <dbReference type="NCBI Taxonomy" id="1121322"/>
    <lineage>
        <taxon>Bacteria</taxon>
        <taxon>Bacillati</taxon>
        <taxon>Bacillota</taxon>
        <taxon>Clostridia</taxon>
        <taxon>Lachnospirales</taxon>
        <taxon>Lachnospiraceae</taxon>
        <taxon>Anaerocolumna</taxon>
    </lineage>
</organism>
<dbReference type="Gene3D" id="1.10.357.10">
    <property type="entry name" value="Tetracycline Repressor, domain 2"/>
    <property type="match status" value="1"/>
</dbReference>
<protein>
    <submittedName>
        <fullName evidence="6">Transcriptional regulator, TetR family</fullName>
    </submittedName>
</protein>
<dbReference type="InterPro" id="IPR001647">
    <property type="entry name" value="HTH_TetR"/>
</dbReference>
<dbReference type="PROSITE" id="PS50977">
    <property type="entry name" value="HTH_TETR_2"/>
    <property type="match status" value="1"/>
</dbReference>
<gene>
    <name evidence="6" type="ORF">SAMN02745136_00791</name>
</gene>
<dbReference type="AlphaFoldDB" id="A0A1M6M0N1"/>
<dbReference type="InterPro" id="IPR025722">
    <property type="entry name" value="TetR"/>
</dbReference>
<dbReference type="Pfam" id="PF13972">
    <property type="entry name" value="TetR"/>
    <property type="match status" value="1"/>
</dbReference>
<name>A0A1M6M0N1_9FIRM</name>
<dbReference type="Proteomes" id="UP000184386">
    <property type="component" value="Unassembled WGS sequence"/>
</dbReference>
<keyword evidence="3" id="KW-0804">Transcription</keyword>
<dbReference type="SUPFAM" id="SSF46689">
    <property type="entry name" value="Homeodomain-like"/>
    <property type="match status" value="1"/>
</dbReference>
<evidence type="ECO:0000313" key="6">
    <source>
        <dbReference type="EMBL" id="SHJ77047.1"/>
    </source>
</evidence>
<evidence type="ECO:0000259" key="5">
    <source>
        <dbReference type="PROSITE" id="PS50977"/>
    </source>
</evidence>
<dbReference type="GO" id="GO:0003700">
    <property type="term" value="F:DNA-binding transcription factor activity"/>
    <property type="evidence" value="ECO:0007669"/>
    <property type="project" value="TreeGrafter"/>
</dbReference>
<evidence type="ECO:0000256" key="1">
    <source>
        <dbReference type="ARBA" id="ARBA00023015"/>
    </source>
</evidence>
<dbReference type="EMBL" id="FRAC01000007">
    <property type="protein sequence ID" value="SHJ77047.1"/>
    <property type="molecule type" value="Genomic_DNA"/>
</dbReference>
<feature type="domain" description="HTH tetR-type" evidence="5">
    <location>
        <begin position="3"/>
        <end position="63"/>
    </location>
</feature>
<sequence>MSEGIKFRILQKAIELFNERGFESVSMRDIAEELNISPGNLTYHFRKKTDILNGIISLLMEEHNKMNYKPEITLTEFDSILVQVEEHQKRYSFYYKNIIELKNKYPEIAQLQKDYKLEFIAIITKTFCYLEQNGWVKPEKRERLYEDLSVAILAIAAFGNQIDLNRDMREVIWSMIYPVLTEEGIKEYQTLIRRLDTSD</sequence>